<dbReference type="RefSeq" id="WP_217841868.1">
    <property type="nucleotide sequence ID" value="NZ_CP077076.1"/>
</dbReference>
<feature type="chain" id="PRO_5047467455" evidence="1">
    <location>
        <begin position="24"/>
        <end position="147"/>
    </location>
</feature>
<evidence type="ECO:0000256" key="1">
    <source>
        <dbReference type="SAM" id="SignalP"/>
    </source>
</evidence>
<evidence type="ECO:0000313" key="2">
    <source>
        <dbReference type="EMBL" id="QXH52418.1"/>
    </source>
</evidence>
<keyword evidence="1" id="KW-0732">Signal</keyword>
<protein>
    <submittedName>
        <fullName evidence="2">Cupredoxin domain-containing protein</fullName>
    </submittedName>
</protein>
<name>A0ABX8N7V1_9PSED</name>
<reference evidence="2" key="1">
    <citation type="journal article" date="2021" name="Microorganisms">
        <title>The Ever-Expanding Pseudomonas Genus: Description of 43 New Species and Partition of the Pseudomonas putida Group.</title>
        <authorList>
            <person name="Girard L."/>
            <person name="Lood C."/>
            <person name="Hofte M."/>
            <person name="Vandamme P."/>
            <person name="Rokni-Zadeh H."/>
            <person name="van Noort V."/>
            <person name="Lavigne R."/>
            <person name="De Mot R."/>
        </authorList>
    </citation>
    <scope>NUCLEOTIDE SEQUENCE</scope>
    <source>
        <strain evidence="2">COW40</strain>
    </source>
</reference>
<sequence>MKKVMSKGVFAVASLLVAGLAQAGPPVTVTFKNLGSQNAELKLVTANETSTYQIAKPQPARTVRPNDFVTFDVQRIVSPDVNGAQLRYASGGKTCAFGTTYLMRTLPGGIKQPQWTKTATPSGGATCTATITRTSADYSWAVEFTMK</sequence>
<keyword evidence="3" id="KW-1185">Reference proteome</keyword>
<proteinExistence type="predicted"/>
<dbReference type="Proteomes" id="UP001046350">
    <property type="component" value="Chromosome"/>
</dbReference>
<dbReference type="EMBL" id="CP077076">
    <property type="protein sequence ID" value="QXH52418.1"/>
    <property type="molecule type" value="Genomic_DNA"/>
</dbReference>
<gene>
    <name evidence="2" type="ORF">KSS94_04620</name>
</gene>
<accession>A0ABX8N7V1</accession>
<evidence type="ECO:0000313" key="3">
    <source>
        <dbReference type="Proteomes" id="UP001046350"/>
    </source>
</evidence>
<organism evidence="2 3">
    <name type="scientific">Pseudomonas fakonensis</name>
    <dbReference type="NCBI Taxonomy" id="2842355"/>
    <lineage>
        <taxon>Bacteria</taxon>
        <taxon>Pseudomonadati</taxon>
        <taxon>Pseudomonadota</taxon>
        <taxon>Gammaproteobacteria</taxon>
        <taxon>Pseudomonadales</taxon>
        <taxon>Pseudomonadaceae</taxon>
        <taxon>Pseudomonas</taxon>
    </lineage>
</organism>
<feature type="signal peptide" evidence="1">
    <location>
        <begin position="1"/>
        <end position="23"/>
    </location>
</feature>